<name>A0AAE3QNM4_9BACT</name>
<dbReference type="PANTHER" id="PTHR40081:SF1">
    <property type="entry name" value="TAT PATHWAY SIGNAL SEQUENCE DOMAIN PROTEIN"/>
    <property type="match status" value="1"/>
</dbReference>
<gene>
    <name evidence="4" type="ORF">QNI16_09200</name>
</gene>
<dbReference type="InterPro" id="IPR045793">
    <property type="entry name" value="PcRGLX/YetA-like"/>
</dbReference>
<dbReference type="EMBL" id="JASJOS010000004">
    <property type="protein sequence ID" value="MDJ1480658.1"/>
    <property type="molecule type" value="Genomic_DNA"/>
</dbReference>
<organism evidence="4 5">
    <name type="scientific">Xanthocytophaga flava</name>
    <dbReference type="NCBI Taxonomy" id="3048013"/>
    <lineage>
        <taxon>Bacteria</taxon>
        <taxon>Pseudomonadati</taxon>
        <taxon>Bacteroidota</taxon>
        <taxon>Cytophagia</taxon>
        <taxon>Cytophagales</taxon>
        <taxon>Rhodocytophagaceae</taxon>
        <taxon>Xanthocytophaga</taxon>
    </lineage>
</organism>
<proteinExistence type="predicted"/>
<evidence type="ECO:0000259" key="2">
    <source>
        <dbReference type="Pfam" id="PF21345"/>
    </source>
</evidence>
<evidence type="ECO:0000259" key="1">
    <source>
        <dbReference type="Pfam" id="PF19501"/>
    </source>
</evidence>
<dbReference type="Pfam" id="PF21345">
    <property type="entry name" value="PcRGLX_2nd"/>
    <property type="match status" value="1"/>
</dbReference>
<feature type="domain" description="PcRGLX/YetA-like N-terminal RIFT barrel" evidence="1">
    <location>
        <begin position="42"/>
        <end position="121"/>
    </location>
</feature>
<protein>
    <submittedName>
        <fullName evidence="4">Tat pathway signal sequence domain protein</fullName>
    </submittedName>
</protein>
<comment type="caution">
    <text evidence="4">The sequence shown here is derived from an EMBL/GenBank/DDBJ whole genome shotgun (WGS) entry which is preliminary data.</text>
</comment>
<dbReference type="Proteomes" id="UP001241110">
    <property type="component" value="Unassembled WGS sequence"/>
</dbReference>
<dbReference type="InterPro" id="IPR048329">
    <property type="entry name" value="PcRGLX_1st"/>
</dbReference>
<dbReference type="InterPro" id="IPR048331">
    <property type="entry name" value="PcRGLX/YetA_3rd"/>
</dbReference>
<dbReference type="Pfam" id="PF21346">
    <property type="entry name" value="PcRGLX_3rd"/>
    <property type="match status" value="1"/>
</dbReference>
<reference evidence="4" key="1">
    <citation type="submission" date="2023-05" db="EMBL/GenBank/DDBJ databases">
        <authorList>
            <person name="Zhang X."/>
        </authorList>
    </citation>
    <scope>NUCLEOTIDE SEQUENCE</scope>
    <source>
        <strain evidence="4">YF14B1</strain>
    </source>
</reference>
<evidence type="ECO:0000313" key="5">
    <source>
        <dbReference type="Proteomes" id="UP001241110"/>
    </source>
</evidence>
<sequence>MYNLSESRRGFLKKSALLVSSYPFRNTLSDSLTFAPSKGVNPVELKWLAPFKAGIASGVTCGVCWPQGKVQKGSDFIATDEKQQGLPVQSWPLAYWPDGSLKWTAHTLTTDSITAKQIFVKPGKSKNLDKKVLVTETSDTVQVDTGKIRCSIARSGSVLIRSIVRQEREIVKDGKLVLLLQDQSDSEESLVIRRENFQGTIADVHIEQAGPLRSVIKFTGIHQSASGQKQIPFVVRLYFHHNSEAIRVMHTLIYDGEESQHFIKGIGISFGVTLKEELYNRHIRFVNSEHEGVFAEAVQGLTGLRRDPGKAITDAQLNGKSVEPNFPKEVGTRLQYIPAFGDYTLSQGEYNAFSIRKRTSAKHSWITAGHGQKATGLAYLGTPSGGLAAGIRNFWQSYPAQLDVRDANTETGRLTLWFWAPDAPAMDLRFYHDGMGQDTFAKQREGLEITYEDYEPGFGTAKGVARTSEVMLWVVEATPSRETLLEMADTLQNPPLLVCDPGHLEQLKVFGGNWSRADVSVPAKGALEKQLDYYFNYYVHQVEQHQWYGFWNYGDFMHTYDPDRHTWRYDVGGFAWDNSELSTDLWLWYYFLHTGRADVFRVSEAMTRHTGEVDVHHLGPFAPLGSRHNVMHWGCSAKQLRISTAANRRMYYYLTGDERVGDLLTEQVEAVRTLAKIIPGRKLPQGEDVNPTPHPLDSVPVGFGTDWGAIAAAWLTQWERTGDPAIQKRLLTSMRTIAAQPKGFFTGSSWLNVSTGEFTISQDKDISVSHLSAVFGLTEICEELIALVNEPAFTKAWLQYCRLYNASEEEQKSELGQSASKLNLQQGHSRLTAFAASYTQNKTLAARAWKEFYAGKAGIVPGKGKLVTIKGSQVLNPVEEDRTISTNAVAQWGLAAIQCLAYVGQYIPEN</sequence>
<accession>A0AAE3QNM4</accession>
<dbReference type="InterPro" id="IPR048330">
    <property type="entry name" value="PcRGLX/YetA_2nd"/>
</dbReference>
<dbReference type="RefSeq" id="WP_313977521.1">
    <property type="nucleotide sequence ID" value="NZ_JASJOS010000004.1"/>
</dbReference>
<feature type="domain" description="PcRGLX/YetA-like central beta-sandwich" evidence="2">
    <location>
        <begin position="132"/>
        <end position="488"/>
    </location>
</feature>
<dbReference type="AlphaFoldDB" id="A0AAE3QNM4"/>
<dbReference type="Pfam" id="PF19501">
    <property type="entry name" value="PcRGLX_1st"/>
    <property type="match status" value="1"/>
</dbReference>
<evidence type="ECO:0000313" key="4">
    <source>
        <dbReference type="EMBL" id="MDJ1480658.1"/>
    </source>
</evidence>
<evidence type="ECO:0000259" key="3">
    <source>
        <dbReference type="Pfam" id="PF21346"/>
    </source>
</evidence>
<feature type="domain" description="PcRGLX/YetA-like C-terminal alpha/alpha toroid" evidence="3">
    <location>
        <begin position="494"/>
        <end position="907"/>
    </location>
</feature>
<dbReference type="PANTHER" id="PTHR40081">
    <property type="entry name" value="CONCANAVALIN A-LIKE LECTIN/GLUCANASE"/>
    <property type="match status" value="1"/>
</dbReference>